<dbReference type="GO" id="GO:0005886">
    <property type="term" value="C:plasma membrane"/>
    <property type="evidence" value="ECO:0007669"/>
    <property type="project" value="TreeGrafter"/>
</dbReference>
<dbReference type="InterPro" id="IPR002110">
    <property type="entry name" value="Ankyrin_rpt"/>
</dbReference>
<name>A0A9W7DFC9_AMBMO</name>
<evidence type="ECO:0000256" key="7">
    <source>
        <dbReference type="ARBA" id="ARBA00023121"/>
    </source>
</evidence>
<feature type="region of interest" description="Disordered" evidence="11">
    <location>
        <begin position="568"/>
        <end position="601"/>
    </location>
</feature>
<dbReference type="FunFam" id="2.40.160.120:FF:000001">
    <property type="entry name" value="Oxysterol-binding protein"/>
    <property type="match status" value="1"/>
</dbReference>
<dbReference type="InterPro" id="IPR037239">
    <property type="entry name" value="OSBP_sf"/>
</dbReference>
<dbReference type="SMART" id="SM00233">
    <property type="entry name" value="PH"/>
    <property type="match status" value="1"/>
</dbReference>
<feature type="compositionally biased region" description="Polar residues" evidence="11">
    <location>
        <begin position="465"/>
        <end position="479"/>
    </location>
</feature>
<dbReference type="GO" id="GO:0030011">
    <property type="term" value="P:maintenance of cell polarity"/>
    <property type="evidence" value="ECO:0007669"/>
    <property type="project" value="TreeGrafter"/>
</dbReference>
<dbReference type="OrthoDB" id="1854502at2759"/>
<comment type="caution">
    <text evidence="13">The sequence shown here is derived from an EMBL/GenBank/DDBJ whole genome shotgun (WGS) entry which is preliminary data.</text>
</comment>
<feature type="repeat" description="ANK" evidence="8">
    <location>
        <begin position="107"/>
        <end position="128"/>
    </location>
</feature>
<evidence type="ECO:0000313" key="14">
    <source>
        <dbReference type="Proteomes" id="UP001165063"/>
    </source>
</evidence>
<keyword evidence="5 8" id="KW-0040">ANK repeat</keyword>
<keyword evidence="2" id="KW-0813">Transport</keyword>
<evidence type="ECO:0000313" key="13">
    <source>
        <dbReference type="EMBL" id="GMG21971.1"/>
    </source>
</evidence>
<dbReference type="GO" id="GO:0097038">
    <property type="term" value="C:perinuclear endoplasmic reticulum"/>
    <property type="evidence" value="ECO:0007669"/>
    <property type="project" value="TreeGrafter"/>
</dbReference>
<evidence type="ECO:0000256" key="9">
    <source>
        <dbReference type="RuleBase" id="RU003844"/>
    </source>
</evidence>
<dbReference type="GO" id="GO:0005635">
    <property type="term" value="C:nuclear envelope"/>
    <property type="evidence" value="ECO:0007669"/>
    <property type="project" value="TreeGrafter"/>
</dbReference>
<organism evidence="13 14">
    <name type="scientific">Ambrosiozyma monospora</name>
    <name type="common">Yeast</name>
    <name type="synonym">Endomycopsis monosporus</name>
    <dbReference type="NCBI Taxonomy" id="43982"/>
    <lineage>
        <taxon>Eukaryota</taxon>
        <taxon>Fungi</taxon>
        <taxon>Dikarya</taxon>
        <taxon>Ascomycota</taxon>
        <taxon>Saccharomycotina</taxon>
        <taxon>Pichiomycetes</taxon>
        <taxon>Pichiales</taxon>
        <taxon>Pichiaceae</taxon>
        <taxon>Ambrosiozyma</taxon>
    </lineage>
</organism>
<feature type="compositionally biased region" description="Acidic residues" evidence="11">
    <location>
        <begin position="572"/>
        <end position="597"/>
    </location>
</feature>
<evidence type="ECO:0000256" key="8">
    <source>
        <dbReference type="PROSITE-ProRule" id="PRU00023"/>
    </source>
</evidence>
<dbReference type="Gene3D" id="1.25.40.20">
    <property type="entry name" value="Ankyrin repeat-containing domain"/>
    <property type="match status" value="2"/>
</dbReference>
<feature type="coiled-coil region" evidence="10">
    <location>
        <begin position="1342"/>
        <end position="1369"/>
    </location>
</feature>
<dbReference type="Pfam" id="PF01237">
    <property type="entry name" value="Oxysterol_BP"/>
    <property type="match status" value="1"/>
</dbReference>
<feature type="compositionally biased region" description="Low complexity" evidence="11">
    <location>
        <begin position="835"/>
        <end position="845"/>
    </location>
</feature>
<feature type="domain" description="PH" evidence="12">
    <location>
        <begin position="279"/>
        <end position="380"/>
    </location>
</feature>
<keyword evidence="4" id="KW-0677">Repeat</keyword>
<dbReference type="SUPFAM" id="SSF144000">
    <property type="entry name" value="Oxysterol-binding protein-like"/>
    <property type="match status" value="1"/>
</dbReference>
<keyword evidence="3" id="KW-0597">Phosphoprotein</keyword>
<dbReference type="SMART" id="SM00248">
    <property type="entry name" value="ANK"/>
    <property type="match status" value="3"/>
</dbReference>
<proteinExistence type="inferred from homology"/>
<dbReference type="PROSITE" id="PS50003">
    <property type="entry name" value="PH_DOMAIN"/>
    <property type="match status" value="1"/>
</dbReference>
<accession>A0A9W7DFC9</accession>
<dbReference type="GO" id="GO:0032934">
    <property type="term" value="F:sterol binding"/>
    <property type="evidence" value="ECO:0007669"/>
    <property type="project" value="TreeGrafter"/>
</dbReference>
<dbReference type="InterPro" id="IPR036770">
    <property type="entry name" value="Ankyrin_rpt-contain_sf"/>
</dbReference>
<dbReference type="PROSITE" id="PS50088">
    <property type="entry name" value="ANK_REPEAT"/>
    <property type="match status" value="1"/>
</dbReference>
<dbReference type="Proteomes" id="UP001165063">
    <property type="component" value="Unassembled WGS sequence"/>
</dbReference>
<gene>
    <name evidence="13" type="ORF">Amon01_000239300</name>
</gene>
<dbReference type="InterPro" id="IPR018494">
    <property type="entry name" value="Oxysterol-bd_CS"/>
</dbReference>
<dbReference type="GO" id="GO:0006897">
    <property type="term" value="P:endocytosis"/>
    <property type="evidence" value="ECO:0007669"/>
    <property type="project" value="TreeGrafter"/>
</dbReference>
<evidence type="ECO:0000256" key="4">
    <source>
        <dbReference type="ARBA" id="ARBA00022737"/>
    </source>
</evidence>
<keyword evidence="14" id="KW-1185">Reference proteome</keyword>
<dbReference type="GO" id="GO:0120009">
    <property type="term" value="P:intermembrane lipid transfer"/>
    <property type="evidence" value="ECO:0007669"/>
    <property type="project" value="UniProtKB-ARBA"/>
</dbReference>
<feature type="compositionally biased region" description="Basic residues" evidence="11">
    <location>
        <begin position="492"/>
        <end position="502"/>
    </location>
</feature>
<protein>
    <submittedName>
        <fullName evidence="13">Unnamed protein product</fullName>
    </submittedName>
</protein>
<dbReference type="GO" id="GO:0034727">
    <property type="term" value="P:piecemeal microautophagy of the nucleus"/>
    <property type="evidence" value="ECO:0007669"/>
    <property type="project" value="TreeGrafter"/>
</dbReference>
<dbReference type="SUPFAM" id="SSF48403">
    <property type="entry name" value="Ankyrin repeat"/>
    <property type="match status" value="1"/>
</dbReference>
<dbReference type="Pfam" id="PF00169">
    <property type="entry name" value="PH"/>
    <property type="match status" value="1"/>
</dbReference>
<evidence type="ECO:0000256" key="11">
    <source>
        <dbReference type="SAM" id="MobiDB-lite"/>
    </source>
</evidence>
<evidence type="ECO:0000256" key="1">
    <source>
        <dbReference type="ARBA" id="ARBA00008842"/>
    </source>
</evidence>
<dbReference type="PROSITE" id="PS01013">
    <property type="entry name" value="OSBP"/>
    <property type="match status" value="1"/>
</dbReference>
<keyword evidence="6" id="KW-0445">Lipid transport</keyword>
<evidence type="ECO:0000256" key="6">
    <source>
        <dbReference type="ARBA" id="ARBA00023055"/>
    </source>
</evidence>
<feature type="compositionally biased region" description="Basic and acidic residues" evidence="11">
    <location>
        <begin position="807"/>
        <end position="823"/>
    </location>
</feature>
<dbReference type="SUPFAM" id="SSF50729">
    <property type="entry name" value="PH domain-like"/>
    <property type="match status" value="1"/>
</dbReference>
<evidence type="ECO:0000259" key="12">
    <source>
        <dbReference type="PROSITE" id="PS50003"/>
    </source>
</evidence>
<dbReference type="Pfam" id="PF12796">
    <property type="entry name" value="Ank_2"/>
    <property type="match status" value="1"/>
</dbReference>
<dbReference type="Gene3D" id="2.30.29.30">
    <property type="entry name" value="Pleckstrin-homology domain (PH domain)/Phosphotyrosine-binding domain (PTB)"/>
    <property type="match status" value="1"/>
</dbReference>
<evidence type="ECO:0000256" key="5">
    <source>
        <dbReference type="ARBA" id="ARBA00023043"/>
    </source>
</evidence>
<sequence length="1410" mass="156659">MDSSSKFQNYNFQDIRSVITDHSSHRRSVSTSTNPSLLKLKLLDCLRNGDIKKLVELSKNFTNTSNAQLSKLNDQLLHFAVQVGPLSIIEYVVSNKMVDSVNIQDDDGNTPLHLAAASARADVITYLMGVDNINDCIVNKQGQQPMEASSNMDIVQLLSDLRTKFVEVKANELRLAFETRDFNKLESLLSDARVKELLDINGTDPLTGDTVLLEFIKKNDVQMVRFILKHGGDPFKRNLNGRLPIDSALSPTMRKLIKESCNEQTMIDSSQLNQMTQGPPSFKGFLKKWTNFANGYKLRWFILDVDGRLSYYKSPNDIFNTCRGMIHLSNAELKMDSSEKSKFEIILKNKNGGSPVKWHLKANHVTETNRWVWALQNAITYQKDLERQHPVPGQKQQIQNRVAETSGNPSSNATVPGATPLSTSPSVNHNSHSVGSLSSHSTPPPTALGPSSNSNTLSLPPSRSGTTSSALSVTSNDSIPLSEKSKTSLYKKPFKKVSKMARRSNSQHSLLDNAKNPGLKYTNFASESHRRNASTASLVGPIGETVGVGAGASATPSLMGATKEAYYHDSQGEEEDDDDDLDDLDGDDASDDEDGDVDTSVAKPNISQLIVVRNQLNMELNSFNEFLNNNDPNVSKDELVKVSQTVLKSISTLIEKENDLMEKKRAKMERVFERQREISSIWEGSIRQLELEIQDREAKICVLEDKVKILKKALKTSINATDIPTIITSPPPPDASAHKKQPSNSGIDSRVGGVAATAAAVSLSASAGESMQKQAGFTFPQKPETTIEPIPETSNEPQVAVPAADKPISKEETNAPVETERRARFSSSEPDVETEPSTVTPPTDSQKLHPAMTSRHSSDLMPTLEKVKTLDIPNNEEVVKILEEEDDSDDEFFDAEESDVDSEAEEEEAQQFAATTSVPVQDSLPPVKEINEPSVEPVASAAAPVVNVPVAAAAAVAAVSVPAVVTSGKKEPVQITSEEATVVGEESNKEIIINGFRLKSEKQIERYQRIMSDSTFKGYEDPLRTTLDKEDNRPKISLWGVLKSLVGKDMTKMTLPVSFNEPTSLLQRNTEVIEYSDLLDKAATIDDSTLRMVYVAAFAASEYVSTVGRIAKPFNPLLGETFEYARPDKGYRCFVEQVSHHPPISALLAEAPSWSYFGESNVKTKFLGRSFDIKHLGTWFCEIFPDNGASDKKGQKHDSELYTWKKCANSVVGIIIGNPTIDNYGEMEIKNHVTGDYMNFNFKQRGWRASSAYEVKGEVYSRDGKLQYIVGGHWDSKIFAKRPEPGAEKFLVWEAQKRTEMMFHLTNFAAGLNAPQPHLLPALPCTDTRLRPDQRAMEDGNYDFAADEKNRLEEKQRAARRVREEKNELYNPSFFRKSIHPLTKDQYWEFTGAYWKDRAEGKLKNYKDIF</sequence>
<dbReference type="GO" id="GO:0006887">
    <property type="term" value="P:exocytosis"/>
    <property type="evidence" value="ECO:0007669"/>
    <property type="project" value="TreeGrafter"/>
</dbReference>
<dbReference type="Gene3D" id="2.40.160.120">
    <property type="match status" value="1"/>
</dbReference>
<evidence type="ECO:0000256" key="2">
    <source>
        <dbReference type="ARBA" id="ARBA00022448"/>
    </source>
</evidence>
<feature type="compositionally biased region" description="Low complexity" evidence="11">
    <location>
        <begin position="422"/>
        <end position="441"/>
    </location>
</feature>
<dbReference type="FunFam" id="2.30.29.30:FF:000061">
    <property type="entry name" value="Oxysterol binding protein 1"/>
    <property type="match status" value="1"/>
</dbReference>
<feature type="compositionally biased region" description="Low complexity" evidence="11">
    <location>
        <begin position="450"/>
        <end position="464"/>
    </location>
</feature>
<dbReference type="InterPro" id="IPR000648">
    <property type="entry name" value="Oxysterol-bd"/>
</dbReference>
<dbReference type="GO" id="GO:0005829">
    <property type="term" value="C:cytosol"/>
    <property type="evidence" value="ECO:0007669"/>
    <property type="project" value="TreeGrafter"/>
</dbReference>
<keyword evidence="7" id="KW-0446">Lipid-binding</keyword>
<dbReference type="EMBL" id="BSXU01000865">
    <property type="protein sequence ID" value="GMG21971.1"/>
    <property type="molecule type" value="Genomic_DNA"/>
</dbReference>
<dbReference type="InterPro" id="IPR001849">
    <property type="entry name" value="PH_domain"/>
</dbReference>
<dbReference type="InterPro" id="IPR011993">
    <property type="entry name" value="PH-like_dom_sf"/>
</dbReference>
<keyword evidence="10" id="KW-0175">Coiled coil</keyword>
<dbReference type="Gene3D" id="3.30.70.3490">
    <property type="match status" value="1"/>
</dbReference>
<dbReference type="PANTHER" id="PTHR10972:SF205">
    <property type="entry name" value="OXYSTEROL-BINDING PROTEIN 1"/>
    <property type="match status" value="1"/>
</dbReference>
<feature type="region of interest" description="Disordered" evidence="11">
    <location>
        <begin position="781"/>
        <end position="858"/>
    </location>
</feature>
<feature type="region of interest" description="Disordered" evidence="11">
    <location>
        <begin position="388"/>
        <end position="518"/>
    </location>
</feature>
<comment type="similarity">
    <text evidence="1 9">Belongs to the OSBP family.</text>
</comment>
<evidence type="ECO:0000256" key="3">
    <source>
        <dbReference type="ARBA" id="ARBA00022553"/>
    </source>
</evidence>
<dbReference type="PANTHER" id="PTHR10972">
    <property type="entry name" value="OXYSTEROL-BINDING PROTEIN-RELATED"/>
    <property type="match status" value="1"/>
</dbReference>
<feature type="region of interest" description="Disordered" evidence="11">
    <location>
        <begin position="723"/>
        <end position="750"/>
    </location>
</feature>
<reference evidence="13" key="1">
    <citation type="submission" date="2023-04" db="EMBL/GenBank/DDBJ databases">
        <title>Ambrosiozyma monospora NBRC 1965.</title>
        <authorList>
            <person name="Ichikawa N."/>
            <person name="Sato H."/>
            <person name="Tonouchi N."/>
        </authorList>
    </citation>
    <scope>NUCLEOTIDE SEQUENCE</scope>
    <source>
        <strain evidence="13">NBRC 1965</strain>
    </source>
</reference>
<evidence type="ECO:0000256" key="10">
    <source>
        <dbReference type="SAM" id="Coils"/>
    </source>
</evidence>
<feature type="compositionally biased region" description="Polar residues" evidence="11">
    <location>
        <begin position="394"/>
        <end position="414"/>
    </location>
</feature>
<dbReference type="PROSITE" id="PS50297">
    <property type="entry name" value="ANK_REP_REGION"/>
    <property type="match status" value="1"/>
</dbReference>